<dbReference type="Proteomes" id="UP000192656">
    <property type="component" value="Unassembled WGS sequence"/>
</dbReference>
<dbReference type="PANTHER" id="PTHR28243">
    <property type="entry name" value="AGL049CP"/>
    <property type="match status" value="1"/>
</dbReference>
<dbReference type="InterPro" id="IPR012349">
    <property type="entry name" value="Split_barrel_FMN-bd"/>
</dbReference>
<dbReference type="EMBL" id="FWXR01000038">
    <property type="protein sequence ID" value="SMD13645.1"/>
    <property type="molecule type" value="Genomic_DNA"/>
</dbReference>
<accession>A0A1W2EVF4</accession>
<dbReference type="GO" id="GO:0010181">
    <property type="term" value="F:FMN binding"/>
    <property type="evidence" value="ECO:0007669"/>
    <property type="project" value="InterPro"/>
</dbReference>
<dbReference type="Pfam" id="PF12766">
    <property type="entry name" value="Pyridox_oxase_2"/>
    <property type="match status" value="1"/>
</dbReference>
<gene>
    <name evidence="3" type="ORF">SAMN06297251_1384</name>
</gene>
<dbReference type="AlphaFoldDB" id="A0A1W2EVF4"/>
<evidence type="ECO:0000313" key="4">
    <source>
        <dbReference type="Proteomes" id="UP000192656"/>
    </source>
</evidence>
<feature type="region of interest" description="Disordered" evidence="1">
    <location>
        <begin position="137"/>
        <end position="156"/>
    </location>
</feature>
<dbReference type="InterPro" id="IPR024624">
    <property type="entry name" value="Pyridox_Oxase_Alr4036_FMN-bd"/>
</dbReference>
<name>A0A1W2EVF4_9HYPH</name>
<reference evidence="3 4" key="1">
    <citation type="submission" date="2017-04" db="EMBL/GenBank/DDBJ databases">
        <authorList>
            <person name="Afonso C.L."/>
            <person name="Miller P.J."/>
            <person name="Scott M.A."/>
            <person name="Spackman E."/>
            <person name="Goraichik I."/>
            <person name="Dimitrov K.M."/>
            <person name="Suarez D.L."/>
            <person name="Swayne D.E."/>
        </authorList>
    </citation>
    <scope>NUCLEOTIDE SEQUENCE [LARGE SCALE GENOMIC DNA]</scope>
    <source>
        <strain evidence="3 4">CGMCC 1.10972</strain>
    </source>
</reference>
<evidence type="ECO:0000259" key="2">
    <source>
        <dbReference type="Pfam" id="PF12766"/>
    </source>
</evidence>
<dbReference type="PANTHER" id="PTHR28243:SF1">
    <property type="entry name" value="PYRIDOXAMINE 5'-PHOSPHATE OXIDASE ALR4036 FAMILY FMN-BINDING DOMAIN-CONTAINING PROTEIN"/>
    <property type="match status" value="1"/>
</dbReference>
<keyword evidence="4" id="KW-1185">Reference proteome</keyword>
<dbReference type="SUPFAM" id="SSF50475">
    <property type="entry name" value="FMN-binding split barrel"/>
    <property type="match status" value="1"/>
</dbReference>
<evidence type="ECO:0000256" key="1">
    <source>
        <dbReference type="SAM" id="MobiDB-lite"/>
    </source>
</evidence>
<protein>
    <submittedName>
        <fullName evidence="3">Pyridoxamine 5'-phosphate oxidase</fullName>
    </submittedName>
</protein>
<sequence>MGNCPNWADNLDRMLAHGLSEIERAVEDRHHGFRTFGLSTIGDDGAPESRIVVLRKVLTADWVIRFHTDSRSDKVAEIAKDDRVSALLYDKDLKLQIRARGRAALRQKDDTARLAFAEAKPLGRVCYRIQPGPGSAIDEPDAYSHSNSGEAEGTATDPGWPNFCAVDLSLHEIEILYLAHEGHRRARFAKTSAGYAASWLAP</sequence>
<organism evidence="3 4">
    <name type="scientific">Fulvimarina manganoxydans</name>
    <dbReference type="NCBI Taxonomy" id="937218"/>
    <lineage>
        <taxon>Bacteria</taxon>
        <taxon>Pseudomonadati</taxon>
        <taxon>Pseudomonadota</taxon>
        <taxon>Alphaproteobacteria</taxon>
        <taxon>Hyphomicrobiales</taxon>
        <taxon>Aurantimonadaceae</taxon>
        <taxon>Fulvimarina</taxon>
    </lineage>
</organism>
<dbReference type="STRING" id="937218.SAMN06297251_1384"/>
<evidence type="ECO:0000313" key="3">
    <source>
        <dbReference type="EMBL" id="SMD13645.1"/>
    </source>
</evidence>
<feature type="domain" description="Pyridoxamine 5'-phosphate oxidase Alr4036 family FMN-binding" evidence="2">
    <location>
        <begin position="22"/>
        <end position="105"/>
    </location>
</feature>
<proteinExistence type="predicted"/>
<dbReference type="Gene3D" id="2.30.110.10">
    <property type="entry name" value="Electron Transport, Fmn-binding Protein, Chain A"/>
    <property type="match status" value="1"/>
</dbReference>
<dbReference type="RefSeq" id="WP_170923405.1">
    <property type="nucleotide sequence ID" value="NZ_FWXR01000038.1"/>
</dbReference>